<evidence type="ECO:0000313" key="3">
    <source>
        <dbReference type="Proteomes" id="UP001233999"/>
    </source>
</evidence>
<keyword evidence="3" id="KW-1185">Reference proteome</keyword>
<dbReference type="EMBL" id="JASPKZ010001587">
    <property type="protein sequence ID" value="KAJ9597707.1"/>
    <property type="molecule type" value="Genomic_DNA"/>
</dbReference>
<dbReference type="AlphaFoldDB" id="A0AAD8AG85"/>
<organism evidence="2 3">
    <name type="scientific">Diploptera punctata</name>
    <name type="common">Pacific beetle cockroach</name>
    <dbReference type="NCBI Taxonomy" id="6984"/>
    <lineage>
        <taxon>Eukaryota</taxon>
        <taxon>Metazoa</taxon>
        <taxon>Ecdysozoa</taxon>
        <taxon>Arthropoda</taxon>
        <taxon>Hexapoda</taxon>
        <taxon>Insecta</taxon>
        <taxon>Pterygota</taxon>
        <taxon>Neoptera</taxon>
        <taxon>Polyneoptera</taxon>
        <taxon>Dictyoptera</taxon>
        <taxon>Blattodea</taxon>
        <taxon>Blaberoidea</taxon>
        <taxon>Blaberidae</taxon>
        <taxon>Diplopterinae</taxon>
        <taxon>Diploptera</taxon>
    </lineage>
</organism>
<sequence>EVVELTMEEETDAEFLMLVTYGYVSSVLGYQVISGSLLVLTDYYTTKLTPERKSFSSSVAKLLNLWKGLRNTQSVESFKITITWWS</sequence>
<feature type="non-terminal residue" evidence="2">
    <location>
        <position position="1"/>
    </location>
</feature>
<keyword evidence="1" id="KW-0472">Membrane</keyword>
<feature type="non-terminal residue" evidence="2">
    <location>
        <position position="86"/>
    </location>
</feature>
<gene>
    <name evidence="2" type="ORF">L9F63_011417</name>
</gene>
<protein>
    <submittedName>
        <fullName evidence="2">Uncharacterized protein</fullName>
    </submittedName>
</protein>
<proteinExistence type="predicted"/>
<reference evidence="2" key="1">
    <citation type="journal article" date="2023" name="IScience">
        <title>Live-bearing cockroach genome reveals convergent evolutionary mechanisms linked to viviparity in insects and beyond.</title>
        <authorList>
            <person name="Fouks B."/>
            <person name="Harrison M.C."/>
            <person name="Mikhailova A.A."/>
            <person name="Marchal E."/>
            <person name="English S."/>
            <person name="Carruthers M."/>
            <person name="Jennings E.C."/>
            <person name="Chiamaka E.L."/>
            <person name="Frigard R.A."/>
            <person name="Pippel M."/>
            <person name="Attardo G.M."/>
            <person name="Benoit J.B."/>
            <person name="Bornberg-Bauer E."/>
            <person name="Tobe S.S."/>
        </authorList>
    </citation>
    <scope>NUCLEOTIDE SEQUENCE</scope>
    <source>
        <strain evidence="2">Stay&amp;Tobe</strain>
    </source>
</reference>
<reference evidence="2" key="2">
    <citation type="submission" date="2023-05" db="EMBL/GenBank/DDBJ databases">
        <authorList>
            <person name="Fouks B."/>
        </authorList>
    </citation>
    <scope>NUCLEOTIDE SEQUENCE</scope>
    <source>
        <strain evidence="2">Stay&amp;Tobe</strain>
        <tissue evidence="2">Testes</tissue>
    </source>
</reference>
<evidence type="ECO:0000256" key="1">
    <source>
        <dbReference type="SAM" id="Phobius"/>
    </source>
</evidence>
<feature type="transmembrane region" description="Helical" evidence="1">
    <location>
        <begin position="20"/>
        <end position="44"/>
    </location>
</feature>
<evidence type="ECO:0000313" key="2">
    <source>
        <dbReference type="EMBL" id="KAJ9597707.1"/>
    </source>
</evidence>
<name>A0AAD8AG85_DIPPU</name>
<comment type="caution">
    <text evidence="2">The sequence shown here is derived from an EMBL/GenBank/DDBJ whole genome shotgun (WGS) entry which is preliminary data.</text>
</comment>
<dbReference type="Proteomes" id="UP001233999">
    <property type="component" value="Unassembled WGS sequence"/>
</dbReference>
<accession>A0AAD8AG85</accession>
<keyword evidence="1" id="KW-1133">Transmembrane helix</keyword>
<keyword evidence="1" id="KW-0812">Transmembrane</keyword>